<dbReference type="CDD" id="cd06158">
    <property type="entry name" value="S2P-M50_like_1"/>
    <property type="match status" value="1"/>
</dbReference>
<reference evidence="15 18" key="2">
    <citation type="submission" date="2020-12" db="EMBL/GenBank/DDBJ databases">
        <title>FDA dAtabase for Regulatory Grade micrObial Sequences (FDA-ARGOS): Supporting development and validation of Infectious Disease Dx tests.</title>
        <authorList>
            <person name="Sproer C."/>
            <person name="Gronow S."/>
            <person name="Severitt S."/>
            <person name="Schroder I."/>
            <person name="Tallon L."/>
            <person name="Sadzewicz L."/>
            <person name="Zhao X."/>
            <person name="Boylan J."/>
            <person name="Ott S."/>
            <person name="Bowen H."/>
            <person name="Vavikolanu K."/>
            <person name="Mehta A."/>
            <person name="Aluvathingal J."/>
            <person name="Nadendla S."/>
            <person name="Lowell S."/>
            <person name="Myers T."/>
            <person name="Yan Y."/>
            <person name="Sichtig H."/>
        </authorList>
    </citation>
    <scope>NUCLEOTIDE SEQUENCE [LARGE SCALE GENOMIC DNA]</scope>
    <source>
        <strain evidence="15 18">FDAARGOS_872</strain>
    </source>
</reference>
<dbReference type="GO" id="GO:0006508">
    <property type="term" value="P:proteolysis"/>
    <property type="evidence" value="ECO:0007669"/>
    <property type="project" value="UniProtKB-KW"/>
</dbReference>
<evidence type="ECO:0000256" key="3">
    <source>
        <dbReference type="ARBA" id="ARBA00007931"/>
    </source>
</evidence>
<proteinExistence type="inferred from homology"/>
<dbReference type="InterPro" id="IPR052348">
    <property type="entry name" value="Metallopeptidase_M50B"/>
</dbReference>
<sequence>MDIETTIRLITVYAIPVIFAITLHEAAHGYVAKRFGDNTAFVLGRVSLNPVRHIDPFGTIIFPTLTLFLGGMLFGWAKPVPVNQGELREPRKHMIWVVLAGPAANFVMAFMWAVLLRILVMLGQVDGFLWEVSLAGISINLVLMVLNLLPIPPLDGGRVLMNIVPFEVEQKLARIEPYGIWILLLLLMLGVVQPVIGTGVNFFYQLILQIVFFGYQF</sequence>
<evidence type="ECO:0000256" key="13">
    <source>
        <dbReference type="SAM" id="Phobius"/>
    </source>
</evidence>
<evidence type="ECO:0000259" key="14">
    <source>
        <dbReference type="Pfam" id="PF02163"/>
    </source>
</evidence>
<dbReference type="Proteomes" id="UP000254603">
    <property type="component" value="Unassembled WGS sequence"/>
</dbReference>
<evidence type="ECO:0000256" key="6">
    <source>
        <dbReference type="ARBA" id="ARBA00022692"/>
    </source>
</evidence>
<organism evidence="16 17">
    <name type="scientific">Oligella ureolytica</name>
    <dbReference type="NCBI Taxonomy" id="90244"/>
    <lineage>
        <taxon>Bacteria</taxon>
        <taxon>Pseudomonadati</taxon>
        <taxon>Pseudomonadota</taxon>
        <taxon>Betaproteobacteria</taxon>
        <taxon>Burkholderiales</taxon>
        <taxon>Alcaligenaceae</taxon>
        <taxon>Oligella</taxon>
    </lineage>
</organism>
<dbReference type="InterPro" id="IPR008915">
    <property type="entry name" value="Peptidase_M50"/>
</dbReference>
<evidence type="ECO:0000313" key="16">
    <source>
        <dbReference type="EMBL" id="SUA53588.1"/>
    </source>
</evidence>
<evidence type="ECO:0000313" key="18">
    <source>
        <dbReference type="Proteomes" id="UP000594903"/>
    </source>
</evidence>
<evidence type="ECO:0000256" key="1">
    <source>
        <dbReference type="ARBA" id="ARBA00001947"/>
    </source>
</evidence>
<keyword evidence="6 13" id="KW-0812">Transmembrane</keyword>
<evidence type="ECO:0000256" key="11">
    <source>
        <dbReference type="ARBA" id="ARBA00023049"/>
    </source>
</evidence>
<protein>
    <submittedName>
        <fullName evidence="15">Site-2 protease family protein</fullName>
    </submittedName>
    <submittedName>
        <fullName evidence="16">Zn-dependent proteases</fullName>
    </submittedName>
</protein>
<feature type="domain" description="Peptidase M50" evidence="14">
    <location>
        <begin position="136"/>
        <end position="186"/>
    </location>
</feature>
<dbReference type="InterPro" id="IPR044537">
    <property type="entry name" value="Rip2-like"/>
</dbReference>
<dbReference type="Pfam" id="PF02163">
    <property type="entry name" value="Peptidase_M50"/>
    <property type="match status" value="2"/>
</dbReference>
<dbReference type="STRING" id="1122619.GCA_000373745_00913"/>
<feature type="domain" description="Peptidase M50" evidence="14">
    <location>
        <begin position="14"/>
        <end position="117"/>
    </location>
</feature>
<keyword evidence="10 13" id="KW-1133">Transmembrane helix</keyword>
<evidence type="ECO:0000313" key="15">
    <source>
        <dbReference type="EMBL" id="QPT41059.1"/>
    </source>
</evidence>
<dbReference type="Proteomes" id="UP000594903">
    <property type="component" value="Chromosome"/>
</dbReference>
<evidence type="ECO:0000256" key="7">
    <source>
        <dbReference type="ARBA" id="ARBA00022723"/>
    </source>
</evidence>
<keyword evidence="8" id="KW-0378">Hydrolase</keyword>
<keyword evidence="7" id="KW-0479">Metal-binding</keyword>
<keyword evidence="18" id="KW-1185">Reference proteome</keyword>
<keyword evidence="4" id="KW-1003">Cell membrane</keyword>
<dbReference type="PANTHER" id="PTHR35864:SF1">
    <property type="entry name" value="ZINC METALLOPROTEASE YWHC-RELATED"/>
    <property type="match status" value="1"/>
</dbReference>
<dbReference type="RefSeq" id="WP_018574097.1">
    <property type="nucleotide sequence ID" value="NZ_CP065725.1"/>
</dbReference>
<dbReference type="GO" id="GO:0046872">
    <property type="term" value="F:metal ion binding"/>
    <property type="evidence" value="ECO:0007669"/>
    <property type="project" value="UniProtKB-KW"/>
</dbReference>
<evidence type="ECO:0000256" key="4">
    <source>
        <dbReference type="ARBA" id="ARBA00022475"/>
    </source>
</evidence>
<reference evidence="16 17" key="1">
    <citation type="submission" date="2018-06" db="EMBL/GenBank/DDBJ databases">
        <authorList>
            <consortium name="Pathogen Informatics"/>
            <person name="Doyle S."/>
        </authorList>
    </citation>
    <scope>NUCLEOTIDE SEQUENCE [LARGE SCALE GENOMIC DNA]</scope>
    <source>
        <strain evidence="16 17">NCTC11997</strain>
    </source>
</reference>
<keyword evidence="5 16" id="KW-0645">Protease</keyword>
<dbReference type="EMBL" id="UGSB01000001">
    <property type="protein sequence ID" value="SUA53588.1"/>
    <property type="molecule type" value="Genomic_DNA"/>
</dbReference>
<gene>
    <name evidence="15" type="ORF">I6G29_05845</name>
    <name evidence="16" type="ORF">NCTC11997_01225</name>
</gene>
<comment type="similarity">
    <text evidence="3">Belongs to the peptidase M50B family.</text>
</comment>
<evidence type="ECO:0000256" key="8">
    <source>
        <dbReference type="ARBA" id="ARBA00022801"/>
    </source>
</evidence>
<evidence type="ECO:0000256" key="12">
    <source>
        <dbReference type="ARBA" id="ARBA00023136"/>
    </source>
</evidence>
<evidence type="ECO:0000256" key="2">
    <source>
        <dbReference type="ARBA" id="ARBA00004651"/>
    </source>
</evidence>
<evidence type="ECO:0000256" key="10">
    <source>
        <dbReference type="ARBA" id="ARBA00022989"/>
    </source>
</evidence>
<evidence type="ECO:0000313" key="17">
    <source>
        <dbReference type="Proteomes" id="UP000254603"/>
    </source>
</evidence>
<dbReference type="GO" id="GO:0005886">
    <property type="term" value="C:plasma membrane"/>
    <property type="evidence" value="ECO:0007669"/>
    <property type="project" value="UniProtKB-SubCell"/>
</dbReference>
<keyword evidence="9" id="KW-0862">Zinc</keyword>
<feature type="transmembrane region" description="Helical" evidence="13">
    <location>
        <begin position="178"/>
        <end position="204"/>
    </location>
</feature>
<dbReference type="OrthoDB" id="9800627at2"/>
<dbReference type="PANTHER" id="PTHR35864">
    <property type="entry name" value="ZINC METALLOPROTEASE MJ0611-RELATED"/>
    <property type="match status" value="1"/>
</dbReference>
<evidence type="ECO:0000256" key="5">
    <source>
        <dbReference type="ARBA" id="ARBA00022670"/>
    </source>
</evidence>
<comment type="subcellular location">
    <subcellularLocation>
        <location evidence="2">Cell membrane</location>
        <topology evidence="2">Multi-pass membrane protein</topology>
    </subcellularLocation>
</comment>
<dbReference type="EMBL" id="CP065725">
    <property type="protein sequence ID" value="QPT41059.1"/>
    <property type="molecule type" value="Genomic_DNA"/>
</dbReference>
<feature type="transmembrane region" description="Helical" evidence="13">
    <location>
        <begin position="128"/>
        <end position="151"/>
    </location>
</feature>
<evidence type="ECO:0000256" key="9">
    <source>
        <dbReference type="ARBA" id="ARBA00022833"/>
    </source>
</evidence>
<dbReference type="GO" id="GO:0008237">
    <property type="term" value="F:metallopeptidase activity"/>
    <property type="evidence" value="ECO:0007669"/>
    <property type="project" value="UniProtKB-KW"/>
</dbReference>
<comment type="cofactor">
    <cofactor evidence="1">
        <name>Zn(2+)</name>
        <dbReference type="ChEBI" id="CHEBI:29105"/>
    </cofactor>
</comment>
<feature type="transmembrane region" description="Helical" evidence="13">
    <location>
        <begin position="54"/>
        <end position="74"/>
    </location>
</feature>
<name>A0A378XGD4_9BURK</name>
<dbReference type="AlphaFoldDB" id="A0A378XGD4"/>
<feature type="transmembrane region" description="Helical" evidence="13">
    <location>
        <begin position="94"/>
        <end position="116"/>
    </location>
</feature>
<feature type="transmembrane region" description="Helical" evidence="13">
    <location>
        <begin position="6"/>
        <end position="24"/>
    </location>
</feature>
<accession>A0A378XGD4</accession>
<keyword evidence="12 13" id="KW-0472">Membrane</keyword>
<keyword evidence="11" id="KW-0482">Metalloprotease</keyword>